<evidence type="ECO:0000256" key="2">
    <source>
        <dbReference type="SAM" id="MobiDB-lite"/>
    </source>
</evidence>
<protein>
    <recommendedName>
        <fullName evidence="3">WW domain-containing protein</fullName>
    </recommendedName>
</protein>
<comment type="caution">
    <text evidence="4">The sequence shown here is derived from an EMBL/GenBank/DDBJ whole genome shotgun (WGS) entry which is preliminary data.</text>
</comment>
<dbReference type="SUPFAM" id="SSF51045">
    <property type="entry name" value="WW domain"/>
    <property type="match status" value="1"/>
</dbReference>
<reference evidence="4" key="1">
    <citation type="submission" date="2022-08" db="EMBL/GenBank/DDBJ databases">
        <authorList>
            <consortium name="DOE Joint Genome Institute"/>
            <person name="Min B."/>
            <person name="Riley R."/>
            <person name="Sierra-Patev S."/>
            <person name="Naranjo-Ortiz M."/>
            <person name="Looney B."/>
            <person name="Konkel Z."/>
            <person name="Slot J.C."/>
            <person name="Sakamoto Y."/>
            <person name="Steenwyk J.L."/>
            <person name="Rokas A."/>
            <person name="Carro J."/>
            <person name="Camarero S."/>
            <person name="Ferreira P."/>
            <person name="Molpeceres G."/>
            <person name="Ruiz-Duenas F.J."/>
            <person name="Serrano A."/>
            <person name="Henrissat B."/>
            <person name="Drula E."/>
            <person name="Hughes K.W."/>
            <person name="Mata J.L."/>
            <person name="Ishikawa N.K."/>
            <person name="Vargas-Isla R."/>
            <person name="Ushijima S."/>
            <person name="Smith C.A."/>
            <person name="Ahrendt S."/>
            <person name="Andreopoulos W."/>
            <person name="He G."/>
            <person name="Labutti K."/>
            <person name="Lipzen A."/>
            <person name="Ng V."/>
            <person name="Sandor L."/>
            <person name="Barry K."/>
            <person name="Martinez A.T."/>
            <person name="Xiao Y."/>
            <person name="Gibbons J.G."/>
            <person name="Terashima K."/>
            <person name="Hibbett D.S."/>
            <person name="Grigoriev I.V."/>
        </authorList>
    </citation>
    <scope>NUCLEOTIDE SEQUENCE</scope>
    <source>
        <strain evidence="4">TFB10827</strain>
    </source>
</reference>
<dbReference type="EMBL" id="MU790502">
    <property type="protein sequence ID" value="KAJ4002475.1"/>
    <property type="molecule type" value="Genomic_DNA"/>
</dbReference>
<feature type="domain" description="WW" evidence="3">
    <location>
        <begin position="10"/>
        <end position="45"/>
    </location>
</feature>
<keyword evidence="1" id="KW-0175">Coiled coil</keyword>
<evidence type="ECO:0000313" key="4">
    <source>
        <dbReference type="EMBL" id="KAJ4002475.1"/>
    </source>
</evidence>
<name>A0ABQ8QVR6_9AGAR</name>
<organism evidence="4 5">
    <name type="scientific">Lentinula boryana</name>
    <dbReference type="NCBI Taxonomy" id="40481"/>
    <lineage>
        <taxon>Eukaryota</taxon>
        <taxon>Fungi</taxon>
        <taxon>Dikarya</taxon>
        <taxon>Basidiomycota</taxon>
        <taxon>Agaricomycotina</taxon>
        <taxon>Agaricomycetes</taxon>
        <taxon>Agaricomycetidae</taxon>
        <taxon>Agaricales</taxon>
        <taxon>Marasmiineae</taxon>
        <taxon>Omphalotaceae</taxon>
        <taxon>Lentinula</taxon>
    </lineage>
</organism>
<accession>A0ABQ8QVR6</accession>
<dbReference type="Proteomes" id="UP001163828">
    <property type="component" value="Unassembled WGS sequence"/>
</dbReference>
<dbReference type="Gene3D" id="2.20.70.10">
    <property type="match status" value="1"/>
</dbReference>
<dbReference type="CDD" id="cd00201">
    <property type="entry name" value="WW"/>
    <property type="match status" value="1"/>
</dbReference>
<dbReference type="InterPro" id="IPR036020">
    <property type="entry name" value="WW_dom_sf"/>
</dbReference>
<feature type="coiled-coil region" evidence="1">
    <location>
        <begin position="108"/>
        <end position="135"/>
    </location>
</feature>
<dbReference type="SMART" id="SM00456">
    <property type="entry name" value="WW"/>
    <property type="match status" value="1"/>
</dbReference>
<sequence length="216" mass="23699">MSSSNNIQDIPLPYGWKKQYHESGHPYYVDTKSNPPRSIWTHPYEDEQYLREHPDAREKVRPLSSQGLGSQKQSLNEKETRRHSYNGQSSKAPIGHKRGFFGKLKDKAIGTKEEREAEKARMAQLQEQRRQQRLAQQQAYYSQAQYAPPPQQYGNRYGGNGYGTGMGGIGGMSGMGGMGGRRTGGMGGFDNGGFNGGGFDGGGFDGGGFDNMGGGF</sequence>
<gene>
    <name evidence="4" type="ORF">F5050DRAFT_26719</name>
</gene>
<feature type="compositionally biased region" description="Basic and acidic residues" evidence="2">
    <location>
        <begin position="43"/>
        <end position="61"/>
    </location>
</feature>
<evidence type="ECO:0000256" key="1">
    <source>
        <dbReference type="SAM" id="Coils"/>
    </source>
</evidence>
<evidence type="ECO:0000313" key="5">
    <source>
        <dbReference type="Proteomes" id="UP001163828"/>
    </source>
</evidence>
<feature type="region of interest" description="Disordered" evidence="2">
    <location>
        <begin position="24"/>
        <end position="103"/>
    </location>
</feature>
<keyword evidence="5" id="KW-1185">Reference proteome</keyword>
<evidence type="ECO:0000259" key="3">
    <source>
        <dbReference type="PROSITE" id="PS50020"/>
    </source>
</evidence>
<dbReference type="PROSITE" id="PS50020">
    <property type="entry name" value="WW_DOMAIN_2"/>
    <property type="match status" value="1"/>
</dbReference>
<feature type="compositionally biased region" description="Low complexity" evidence="2">
    <location>
        <begin position="63"/>
        <end position="74"/>
    </location>
</feature>
<proteinExistence type="predicted"/>
<dbReference type="InterPro" id="IPR001202">
    <property type="entry name" value="WW_dom"/>
</dbReference>